<evidence type="ECO:0000313" key="3">
    <source>
        <dbReference type="EMBL" id="RPB21679.1"/>
    </source>
</evidence>
<evidence type="ECO:0000256" key="1">
    <source>
        <dbReference type="SAM" id="MobiDB-lite"/>
    </source>
</evidence>
<gene>
    <name evidence="3" type="ORF">L211DRAFT_428334</name>
</gene>
<feature type="transmembrane region" description="Helical" evidence="2">
    <location>
        <begin position="181"/>
        <end position="203"/>
    </location>
</feature>
<reference evidence="3 4" key="1">
    <citation type="journal article" date="2018" name="Nat. Ecol. Evol.">
        <title>Pezizomycetes genomes reveal the molecular basis of ectomycorrhizal truffle lifestyle.</title>
        <authorList>
            <person name="Murat C."/>
            <person name="Payen T."/>
            <person name="Noel B."/>
            <person name="Kuo A."/>
            <person name="Morin E."/>
            <person name="Chen J."/>
            <person name="Kohler A."/>
            <person name="Krizsan K."/>
            <person name="Balestrini R."/>
            <person name="Da Silva C."/>
            <person name="Montanini B."/>
            <person name="Hainaut M."/>
            <person name="Levati E."/>
            <person name="Barry K.W."/>
            <person name="Belfiori B."/>
            <person name="Cichocki N."/>
            <person name="Clum A."/>
            <person name="Dockter R.B."/>
            <person name="Fauchery L."/>
            <person name="Guy J."/>
            <person name="Iotti M."/>
            <person name="Le Tacon F."/>
            <person name="Lindquist E.A."/>
            <person name="Lipzen A."/>
            <person name="Malagnac F."/>
            <person name="Mello A."/>
            <person name="Molinier V."/>
            <person name="Miyauchi S."/>
            <person name="Poulain J."/>
            <person name="Riccioni C."/>
            <person name="Rubini A."/>
            <person name="Sitrit Y."/>
            <person name="Splivallo R."/>
            <person name="Traeger S."/>
            <person name="Wang M."/>
            <person name="Zifcakova L."/>
            <person name="Wipf D."/>
            <person name="Zambonelli A."/>
            <person name="Paolocci F."/>
            <person name="Nowrousian M."/>
            <person name="Ottonello S."/>
            <person name="Baldrian P."/>
            <person name="Spatafora J.W."/>
            <person name="Henrissat B."/>
            <person name="Nagy L.G."/>
            <person name="Aury J.M."/>
            <person name="Wincker P."/>
            <person name="Grigoriev I.V."/>
            <person name="Bonfante P."/>
            <person name="Martin F.M."/>
        </authorList>
    </citation>
    <scope>NUCLEOTIDE SEQUENCE [LARGE SCALE GENOMIC DNA]</scope>
    <source>
        <strain evidence="3 4">ATCC MYA-4762</strain>
    </source>
</reference>
<feature type="transmembrane region" description="Helical" evidence="2">
    <location>
        <begin position="149"/>
        <end position="169"/>
    </location>
</feature>
<keyword evidence="2" id="KW-1133">Transmembrane helix</keyword>
<dbReference type="EMBL" id="ML121558">
    <property type="protein sequence ID" value="RPB21679.1"/>
    <property type="molecule type" value="Genomic_DNA"/>
</dbReference>
<keyword evidence="4" id="KW-1185">Reference proteome</keyword>
<dbReference type="Proteomes" id="UP000267821">
    <property type="component" value="Unassembled WGS sequence"/>
</dbReference>
<organism evidence="3 4">
    <name type="scientific">Terfezia boudieri ATCC MYA-4762</name>
    <dbReference type="NCBI Taxonomy" id="1051890"/>
    <lineage>
        <taxon>Eukaryota</taxon>
        <taxon>Fungi</taxon>
        <taxon>Dikarya</taxon>
        <taxon>Ascomycota</taxon>
        <taxon>Pezizomycotina</taxon>
        <taxon>Pezizomycetes</taxon>
        <taxon>Pezizales</taxon>
        <taxon>Pezizaceae</taxon>
        <taxon>Terfezia</taxon>
    </lineage>
</organism>
<feature type="compositionally biased region" description="Pro residues" evidence="1">
    <location>
        <begin position="60"/>
        <end position="88"/>
    </location>
</feature>
<evidence type="ECO:0000256" key="2">
    <source>
        <dbReference type="SAM" id="Phobius"/>
    </source>
</evidence>
<dbReference type="InParanoid" id="A0A3N4LJN7"/>
<dbReference type="AlphaFoldDB" id="A0A3N4LJN7"/>
<feature type="region of interest" description="Disordered" evidence="1">
    <location>
        <begin position="46"/>
        <end position="116"/>
    </location>
</feature>
<keyword evidence="2" id="KW-0812">Transmembrane</keyword>
<accession>A0A3N4LJN7</accession>
<dbReference type="OrthoDB" id="5387493at2759"/>
<protein>
    <submittedName>
        <fullName evidence="3">Uncharacterized protein</fullName>
    </submittedName>
</protein>
<sequence length="336" mass="37103">MISTSIFASLRPFPARAQFRVAGRCLVALGSPTYVRYASHKSSKAMKAMKSLKKAEPAKPSVPKPSVPKPSVPKPSVPKPSVPKPSVPKPKTSATVPKAKATRPAPTKEAAKSQEPSVAITPESYILLEQQLGSKAGPTVLYRKSHWKLVLGCYAMTATGIWAGLDYYYVNIMAPVGVPSWVTWTHYVGVFFISIGVVITFMYPARMIRSIHAIPYRPTPESLPSIKLQIQSNNILSFLPAIKTEAPLNEICLGRKLSPSRQPVQEEIPEGAFAKFTHALSTGPSRIFYSLKSTLTKERIVPVTVKSSYLGFKLRDDGWQWERRGLDRLIGTDKKW</sequence>
<name>A0A3N4LJN7_9PEZI</name>
<proteinExistence type="predicted"/>
<evidence type="ECO:0000313" key="4">
    <source>
        <dbReference type="Proteomes" id="UP000267821"/>
    </source>
</evidence>
<keyword evidence="2" id="KW-0472">Membrane</keyword>